<accession>A0A1Y3ETT3</accession>
<dbReference type="EMBL" id="LVZM01002552">
    <property type="protein sequence ID" value="OUC48564.1"/>
    <property type="molecule type" value="Genomic_DNA"/>
</dbReference>
<dbReference type="Gene3D" id="2.40.10.10">
    <property type="entry name" value="Trypsin-like serine proteases"/>
    <property type="match status" value="1"/>
</dbReference>
<sequence length="348" mass="39422">MPICLKEEIPSFSNKCFVSGFNSNTFLLGEYPLRLNGQFPCTTVQRLNLPDISAKQGAPLTCFINGIAHLYGIFVKRIPISVKRYILRAKCFGTEEEDLRKALSNLYPNHPPFTFSTGYLPSPVAHVIGERNQHWSILCTGMFIFTHNSVQTSQMITSSQCFPRRAPSIKFAFTGFHSEEEGLPKAMLLQIKFIEHMPLKGYELPVNLVGIASVELYQSVEYGNEATTIRLPRFNEDLTGIEYCMLGGIDEQGNGKYVEVIIVNHEACKIVYGPRFHSEYMICGLEPKNKLTHTIGAPLICRKHDENIQMGMKIKLGVENKPYEDNDTDISAYIQISKFDLLYYEPLQ</sequence>
<protein>
    <recommendedName>
        <fullName evidence="3">Peptidase S1 domain-containing protein</fullName>
    </recommendedName>
</protein>
<evidence type="ECO:0008006" key="3">
    <source>
        <dbReference type="Google" id="ProtNLM"/>
    </source>
</evidence>
<organism evidence="1 2">
    <name type="scientific">Trichinella nativa</name>
    <dbReference type="NCBI Taxonomy" id="6335"/>
    <lineage>
        <taxon>Eukaryota</taxon>
        <taxon>Metazoa</taxon>
        <taxon>Ecdysozoa</taxon>
        <taxon>Nematoda</taxon>
        <taxon>Enoplea</taxon>
        <taxon>Dorylaimia</taxon>
        <taxon>Trichinellida</taxon>
        <taxon>Trichinellidae</taxon>
        <taxon>Trichinella</taxon>
    </lineage>
</organism>
<proteinExistence type="predicted"/>
<dbReference type="SUPFAM" id="SSF50494">
    <property type="entry name" value="Trypsin-like serine proteases"/>
    <property type="match status" value="1"/>
</dbReference>
<dbReference type="AlphaFoldDB" id="A0A1Y3ETT3"/>
<comment type="caution">
    <text evidence="1">The sequence shown here is derived from an EMBL/GenBank/DDBJ whole genome shotgun (WGS) entry which is preliminary data.</text>
</comment>
<dbReference type="InterPro" id="IPR043504">
    <property type="entry name" value="Peptidase_S1_PA_chymotrypsin"/>
</dbReference>
<dbReference type="InterPro" id="IPR009003">
    <property type="entry name" value="Peptidase_S1_PA"/>
</dbReference>
<gene>
    <name evidence="1" type="ORF">D917_06073</name>
</gene>
<evidence type="ECO:0000313" key="2">
    <source>
        <dbReference type="Proteomes" id="UP000243006"/>
    </source>
</evidence>
<reference evidence="1 2" key="1">
    <citation type="submission" date="2015-04" db="EMBL/GenBank/DDBJ databases">
        <title>Draft genome of the roundworm Trichinella nativa.</title>
        <authorList>
            <person name="Mitreva M."/>
        </authorList>
    </citation>
    <scope>NUCLEOTIDE SEQUENCE [LARGE SCALE GENOMIC DNA]</scope>
    <source>
        <strain evidence="1 2">ISS45</strain>
    </source>
</reference>
<name>A0A1Y3ETT3_9BILA</name>
<dbReference type="Proteomes" id="UP000243006">
    <property type="component" value="Unassembled WGS sequence"/>
</dbReference>
<evidence type="ECO:0000313" key="1">
    <source>
        <dbReference type="EMBL" id="OUC48564.1"/>
    </source>
</evidence>